<evidence type="ECO:0000313" key="2">
    <source>
        <dbReference type="EMBL" id="NME08522.1"/>
    </source>
</evidence>
<organism evidence="2 3">
    <name type="scientific">Paraclostridium bifermentans</name>
    <name type="common">Clostridium bifermentans</name>
    <dbReference type="NCBI Taxonomy" id="1490"/>
    <lineage>
        <taxon>Bacteria</taxon>
        <taxon>Bacillati</taxon>
        <taxon>Bacillota</taxon>
        <taxon>Clostridia</taxon>
        <taxon>Peptostreptococcales</taxon>
        <taxon>Peptostreptococcaceae</taxon>
        <taxon>Paraclostridium</taxon>
    </lineage>
</organism>
<dbReference type="Proteomes" id="UP000573963">
    <property type="component" value="Unassembled WGS sequence"/>
</dbReference>
<evidence type="ECO:0000256" key="1">
    <source>
        <dbReference type="SAM" id="Phobius"/>
    </source>
</evidence>
<comment type="caution">
    <text evidence="2">The sequence shown here is derived from an EMBL/GenBank/DDBJ whole genome shotgun (WGS) entry which is preliminary data.</text>
</comment>
<sequence>MVKEVSFRNEDVSIANKALDHIKRNKKVYARLIIMIAIMLHFDIVIYASGFESSLDRVGNQILNMLMSFTKWGCLGMGIKDIITTLINGGNMKHSINAGLMYLLGYVFISIYLQLFSMFQGIKF</sequence>
<reference evidence="2 3" key="1">
    <citation type="submission" date="2020-04" db="EMBL/GenBank/DDBJ databases">
        <authorList>
            <person name="Hitch T.C.A."/>
            <person name="Wylensek D."/>
            <person name="Clavel T."/>
        </authorList>
    </citation>
    <scope>NUCLEOTIDE SEQUENCE [LARGE SCALE GENOMIC DNA]</scope>
    <source>
        <strain evidence="2 3">Med78_4-601-WT-2</strain>
    </source>
</reference>
<evidence type="ECO:0000313" key="3">
    <source>
        <dbReference type="Proteomes" id="UP000573963"/>
    </source>
</evidence>
<dbReference type="RefSeq" id="WP_168930941.1">
    <property type="nucleotide sequence ID" value="NZ_JABAFD010000002.1"/>
</dbReference>
<dbReference type="AlphaFoldDB" id="A0AA44DIR8"/>
<feature type="transmembrane region" description="Helical" evidence="1">
    <location>
        <begin position="62"/>
        <end position="79"/>
    </location>
</feature>
<keyword evidence="1" id="KW-0472">Membrane</keyword>
<accession>A0AA44DIR8</accession>
<proteinExistence type="predicted"/>
<dbReference type="EMBL" id="JABAFD010000002">
    <property type="protein sequence ID" value="NME08522.1"/>
    <property type="molecule type" value="Genomic_DNA"/>
</dbReference>
<protein>
    <submittedName>
        <fullName evidence="2">Uncharacterized protein</fullName>
    </submittedName>
</protein>
<feature type="transmembrane region" description="Helical" evidence="1">
    <location>
        <begin position="100"/>
        <end position="122"/>
    </location>
</feature>
<keyword evidence="1" id="KW-1133">Transmembrane helix</keyword>
<feature type="transmembrane region" description="Helical" evidence="1">
    <location>
        <begin position="28"/>
        <end position="50"/>
    </location>
</feature>
<gene>
    <name evidence="2" type="ORF">HF875_03265</name>
</gene>
<keyword evidence="1" id="KW-0812">Transmembrane</keyword>
<name>A0AA44DIR8_PARBF</name>